<keyword evidence="9" id="KW-0150">Chloroplast</keyword>
<dbReference type="SUPFAM" id="SSF47928">
    <property type="entry name" value="N-terminal domain of the delta subunit of the F1F0-ATP synthase"/>
    <property type="match status" value="1"/>
</dbReference>
<evidence type="ECO:0000313" key="9">
    <source>
        <dbReference type="EMBL" id="BAO23792.1"/>
    </source>
</evidence>
<dbReference type="InterPro" id="IPR026015">
    <property type="entry name" value="ATP_synth_OSCP/delta_N_sf"/>
</dbReference>
<evidence type="ECO:0000256" key="2">
    <source>
        <dbReference type="ARBA" id="ARBA00007046"/>
    </source>
</evidence>
<dbReference type="Gene3D" id="1.10.520.20">
    <property type="entry name" value="N-terminal domain of the delta subunit of the F1F0-ATP synthase"/>
    <property type="match status" value="1"/>
</dbReference>
<keyword evidence="4" id="KW-0375">Hydrogen ion transport</keyword>
<accession>W0RZC8</accession>
<dbReference type="EMBL" id="MF401423">
    <property type="protein sequence ID" value="ATJ03004.1"/>
    <property type="molecule type" value="Genomic_DNA"/>
</dbReference>
<dbReference type="InterPro" id="IPR020781">
    <property type="entry name" value="ATPase_OSCP/d_CS"/>
</dbReference>
<dbReference type="PROSITE" id="PS00389">
    <property type="entry name" value="ATPASE_DELTA"/>
    <property type="match status" value="1"/>
</dbReference>
<proteinExistence type="inferred from homology"/>
<keyword evidence="6" id="KW-0472">Membrane</keyword>
<evidence type="ECO:0000256" key="7">
    <source>
        <dbReference type="ARBA" id="ARBA00023310"/>
    </source>
</evidence>
<dbReference type="AlphaFoldDB" id="W0RZC8"/>
<dbReference type="PANTHER" id="PTHR11910">
    <property type="entry name" value="ATP SYNTHASE DELTA CHAIN"/>
    <property type="match status" value="1"/>
</dbReference>
<dbReference type="Pfam" id="PF00213">
    <property type="entry name" value="OSCP"/>
    <property type="match status" value="1"/>
</dbReference>
<dbReference type="NCBIfam" id="TIGR01145">
    <property type="entry name" value="ATP_synt_delta"/>
    <property type="match status" value="1"/>
</dbReference>
<dbReference type="GO" id="GO:0046933">
    <property type="term" value="F:proton-transporting ATP synthase activity, rotational mechanism"/>
    <property type="evidence" value="ECO:0007669"/>
    <property type="project" value="InterPro"/>
</dbReference>
<protein>
    <submittedName>
        <fullName evidence="8">ATP synthase CF1 subunit delta</fullName>
    </submittedName>
    <submittedName>
        <fullName evidence="9">ATP synthase CF1, subunit delta</fullName>
    </submittedName>
</protein>
<evidence type="ECO:0000256" key="6">
    <source>
        <dbReference type="ARBA" id="ARBA00023136"/>
    </source>
</evidence>
<name>W0RZC8_PORPP</name>
<dbReference type="HAMAP" id="MF_01416">
    <property type="entry name" value="ATP_synth_delta_bact"/>
    <property type="match status" value="1"/>
</dbReference>
<keyword evidence="5" id="KW-0406">Ion transport</keyword>
<dbReference type="PRINTS" id="PR00125">
    <property type="entry name" value="ATPASEDELTA"/>
</dbReference>
<keyword evidence="3" id="KW-0813">Transport</keyword>
<dbReference type="RefSeq" id="YP_008965816.1">
    <property type="nucleotide sequence ID" value="NC_023133.1"/>
</dbReference>
<evidence type="ECO:0000256" key="3">
    <source>
        <dbReference type="ARBA" id="ARBA00022448"/>
    </source>
</evidence>
<dbReference type="GeneID" id="17963932"/>
<reference evidence="8" key="2">
    <citation type="journal article" date="2017" name="Mitochondrial DNA Part B Resour">
        <title>Characterization of the complete plastid genome of Porphyridium purpureum strain CCMP1328.</title>
        <authorList>
            <person name="Bi G."/>
        </authorList>
    </citation>
    <scope>NUCLEOTIDE SEQUENCE</scope>
</reference>
<evidence type="ECO:0000256" key="1">
    <source>
        <dbReference type="ARBA" id="ARBA00004370"/>
    </source>
</evidence>
<gene>
    <name evidence="9" type="primary">atpD</name>
</gene>
<evidence type="ECO:0000313" key="8">
    <source>
        <dbReference type="EMBL" id="ATJ03004.1"/>
    </source>
</evidence>
<evidence type="ECO:0000256" key="5">
    <source>
        <dbReference type="ARBA" id="ARBA00023065"/>
    </source>
</evidence>
<comment type="similarity">
    <text evidence="2">Belongs to the ATPase delta chain family.</text>
</comment>
<keyword evidence="7" id="KW-0066">ATP synthesis</keyword>
<dbReference type="GO" id="GO:0016020">
    <property type="term" value="C:membrane"/>
    <property type="evidence" value="ECO:0007669"/>
    <property type="project" value="UniProtKB-SubCell"/>
</dbReference>
<dbReference type="EMBL" id="AP012987">
    <property type="protein sequence ID" value="BAO23792.1"/>
    <property type="molecule type" value="Genomic_DNA"/>
</dbReference>
<sequence length="183" mass="20463">MSGKKISSKIAQPYAEALIELAITKDQLEEVTENIKNVSLIISASSDLINALENPLIPNSNKKKIISNIFADQINKITLDFIKLIIDKNRVILLPKICEEFIKISYQRTGITIANVITSIPFTEKQYDLLISKIKSLTNAKRVEIKVEVDEDLIGGFTIQLGSKVIDSSLRGQLQQMASYLRT</sequence>
<comment type="subcellular location">
    <subcellularLocation>
        <location evidence="1">Membrane</location>
    </subcellularLocation>
</comment>
<organism evidence="9">
    <name type="scientific">Porphyridium purpureum</name>
    <name type="common">Red alga</name>
    <name type="synonym">Porphyridium cruentum</name>
    <dbReference type="NCBI Taxonomy" id="35688"/>
    <lineage>
        <taxon>Eukaryota</taxon>
        <taxon>Rhodophyta</taxon>
        <taxon>Bangiophyceae</taxon>
        <taxon>Porphyridiales</taxon>
        <taxon>Porphyridiaceae</taxon>
        <taxon>Porphyridium</taxon>
    </lineage>
</organism>
<geneLocation type="plastid" evidence="9"/>
<evidence type="ECO:0000256" key="4">
    <source>
        <dbReference type="ARBA" id="ARBA00022781"/>
    </source>
</evidence>
<keyword evidence="9" id="KW-0934">Plastid</keyword>
<reference evidence="9" key="1">
    <citation type="journal article" date="2014" name="J. Plant Res.">
        <title>Analysis of the complete plastid genome of the unicellular red alga Porphyridium purpureum.</title>
        <authorList>
            <person name="Tajima N."/>
            <person name="Sato S."/>
            <person name="Maruyama F."/>
            <person name="Kurokawa K."/>
            <person name="Ohta H."/>
            <person name="Tabata S."/>
            <person name="Sekine K."/>
            <person name="Moriyama T."/>
            <person name="Sato N."/>
        </authorList>
    </citation>
    <scope>NUCLEOTIDE SEQUENCE</scope>
</reference>
<dbReference type="InterPro" id="IPR000711">
    <property type="entry name" value="ATPase_OSCP/dsu"/>
</dbReference>